<protein>
    <submittedName>
        <fullName evidence="2">RutC family protein UK114-like</fullName>
    </submittedName>
</protein>
<name>A0A6P3V630_BOMIM</name>
<dbReference type="Gene3D" id="3.30.1330.40">
    <property type="entry name" value="RutC-like"/>
    <property type="match status" value="1"/>
</dbReference>
<proteinExistence type="predicted"/>
<dbReference type="InterPro" id="IPR006175">
    <property type="entry name" value="YjgF/YER057c/UK114"/>
</dbReference>
<dbReference type="OrthoDB" id="309640at2759"/>
<evidence type="ECO:0000313" key="2">
    <source>
        <dbReference type="RefSeq" id="XP_012249103.1"/>
    </source>
</evidence>
<dbReference type="GeneID" id="105682019"/>
<reference evidence="2" key="1">
    <citation type="submission" date="2025-08" db="UniProtKB">
        <authorList>
            <consortium name="RefSeq"/>
        </authorList>
    </citation>
    <scope>IDENTIFICATION</scope>
</reference>
<dbReference type="SUPFAM" id="SSF55298">
    <property type="entry name" value="YjgF-like"/>
    <property type="match status" value="1"/>
</dbReference>
<dbReference type="GO" id="GO:0005739">
    <property type="term" value="C:mitochondrion"/>
    <property type="evidence" value="ECO:0007669"/>
    <property type="project" value="TreeGrafter"/>
</dbReference>
<dbReference type="GO" id="GO:0019239">
    <property type="term" value="F:deaminase activity"/>
    <property type="evidence" value="ECO:0007669"/>
    <property type="project" value="TreeGrafter"/>
</dbReference>
<dbReference type="KEGG" id="bim:105682019"/>
<dbReference type="Pfam" id="PF01042">
    <property type="entry name" value="Ribonuc_L-PSP"/>
    <property type="match status" value="1"/>
</dbReference>
<dbReference type="PANTHER" id="PTHR11803">
    <property type="entry name" value="2-IMINOBUTANOATE/2-IMINOPROPANOATE DEAMINASE RIDA"/>
    <property type="match status" value="1"/>
</dbReference>
<dbReference type="PANTHER" id="PTHR11803:SF39">
    <property type="entry name" value="2-IMINOBUTANOATE_2-IMINOPROPANOATE DEAMINASE"/>
    <property type="match status" value="1"/>
</dbReference>
<keyword evidence="1" id="KW-1185">Reference proteome</keyword>
<dbReference type="CDD" id="cd00448">
    <property type="entry name" value="YjgF_YER057c_UK114_family"/>
    <property type="match status" value="1"/>
</dbReference>
<dbReference type="Proteomes" id="UP000515180">
    <property type="component" value="Unplaced"/>
</dbReference>
<dbReference type="GO" id="GO:0005829">
    <property type="term" value="C:cytosol"/>
    <property type="evidence" value="ECO:0007669"/>
    <property type="project" value="TreeGrafter"/>
</dbReference>
<sequence>VLKEAGSNYDKVVEVTIFLQDINEFSDVNEVYKEFFKENYPAGSTIQVGKLPMGAKFEIEVIAVVGEVETI</sequence>
<accession>A0A6P3V630</accession>
<dbReference type="AlphaFoldDB" id="A0A6P3V630"/>
<dbReference type="RefSeq" id="XP_012249103.1">
    <property type="nucleotide sequence ID" value="XM_012393680.2"/>
</dbReference>
<feature type="non-terminal residue" evidence="2">
    <location>
        <position position="1"/>
    </location>
</feature>
<dbReference type="InterPro" id="IPR035959">
    <property type="entry name" value="RutC-like_sf"/>
</dbReference>
<organism evidence="1 2">
    <name type="scientific">Bombus impatiens</name>
    <name type="common">Bumblebee</name>
    <dbReference type="NCBI Taxonomy" id="132113"/>
    <lineage>
        <taxon>Eukaryota</taxon>
        <taxon>Metazoa</taxon>
        <taxon>Ecdysozoa</taxon>
        <taxon>Arthropoda</taxon>
        <taxon>Hexapoda</taxon>
        <taxon>Insecta</taxon>
        <taxon>Pterygota</taxon>
        <taxon>Neoptera</taxon>
        <taxon>Endopterygota</taxon>
        <taxon>Hymenoptera</taxon>
        <taxon>Apocrita</taxon>
        <taxon>Aculeata</taxon>
        <taxon>Apoidea</taxon>
        <taxon>Anthophila</taxon>
        <taxon>Apidae</taxon>
        <taxon>Bombus</taxon>
        <taxon>Pyrobombus</taxon>
    </lineage>
</organism>
<gene>
    <name evidence="2" type="primary">LOC105682019</name>
</gene>
<evidence type="ECO:0000313" key="1">
    <source>
        <dbReference type="Proteomes" id="UP000515180"/>
    </source>
</evidence>